<comment type="similarity">
    <text evidence="1 4">Belongs to the glycosyl hydrolase 26 family.</text>
</comment>
<evidence type="ECO:0000256" key="4">
    <source>
        <dbReference type="PROSITE-ProRule" id="PRU01100"/>
    </source>
</evidence>
<protein>
    <submittedName>
        <fullName evidence="7">Glycosyl hydrolase</fullName>
    </submittedName>
</protein>
<dbReference type="CDD" id="cd23451">
    <property type="entry name" value="beta-trefoil_Ricin_laminarinase"/>
    <property type="match status" value="1"/>
</dbReference>
<feature type="active site" description="Proton donor" evidence="4">
    <location>
        <position position="185"/>
    </location>
</feature>
<dbReference type="AlphaFoldDB" id="A0A413RMH6"/>
<dbReference type="PANTHER" id="PTHR40079">
    <property type="entry name" value="MANNAN ENDO-1,4-BETA-MANNOSIDASE E-RELATED"/>
    <property type="match status" value="1"/>
</dbReference>
<dbReference type="Gene3D" id="3.20.20.80">
    <property type="entry name" value="Glycosidases"/>
    <property type="match status" value="1"/>
</dbReference>
<feature type="signal peptide" evidence="5">
    <location>
        <begin position="1"/>
        <end position="25"/>
    </location>
</feature>
<dbReference type="GO" id="GO:0016985">
    <property type="term" value="F:mannan endo-1,4-beta-mannosidase activity"/>
    <property type="evidence" value="ECO:0007669"/>
    <property type="project" value="InterPro"/>
</dbReference>
<evidence type="ECO:0000256" key="1">
    <source>
        <dbReference type="ARBA" id="ARBA00007754"/>
    </source>
</evidence>
<comment type="caution">
    <text evidence="7">The sequence shown here is derived from an EMBL/GenBank/DDBJ whole genome shotgun (WGS) entry which is preliminary data.</text>
</comment>
<evidence type="ECO:0000256" key="5">
    <source>
        <dbReference type="SAM" id="SignalP"/>
    </source>
</evidence>
<dbReference type="SUPFAM" id="SSF51445">
    <property type="entry name" value="(Trans)glycosidases"/>
    <property type="match status" value="1"/>
</dbReference>
<evidence type="ECO:0000313" key="8">
    <source>
        <dbReference type="Proteomes" id="UP000283374"/>
    </source>
</evidence>
<name>A0A413RMH6_9CELL</name>
<sequence length="471" mass="49767">MSSSKVARIGALVTAALLGATAVLAGSAQAFSASSKQQVLTYLSSITGSSIVAGQHNKEPASSPAQYSQIVKNVTGQRPGLWGGDLMFNPADVANRQRVIDQAKTEWANGSLVALTWHVCPPTQGSSCSFDGGVKSRITNTQFDQVIADGTALNTAWKRRLDEAVPYLQQLKDAGVPVLFRPLHEMNETWNWWGGYGAKSAKLYQITHDYLVAKGLSNLIWVWNVQDNPAGGWSTYYPGSSYVDVVSLDAWYKSYPSSGDYQQIQSIAGSKPIAIAEMGKVPDAALLSSQPRWSYFMIWSEQLQGSNTNAQIQATYFSSRVLSQGEISLPGGGGTTSLTGAITGLGGKCVDAQASGTTDGTAVQLYTCATGVAQTWTVNAPAGTGTVVNPSSGKCLDVTGQGTAEGAKVQLWTCNGSGAQQWTYDGSAGTFRNPASGKCLDATGQSSVDGTRLQIWTCNGQSNQRWTPPAA</sequence>
<evidence type="ECO:0000259" key="6">
    <source>
        <dbReference type="PROSITE" id="PS51764"/>
    </source>
</evidence>
<feature type="chain" id="PRO_5039554194" evidence="5">
    <location>
        <begin position="26"/>
        <end position="471"/>
    </location>
</feature>
<reference evidence="7 8" key="1">
    <citation type="submission" date="2018-08" db="EMBL/GenBank/DDBJ databases">
        <title>Cellulomonas rhizosphaerae sp. nov., a novel actinomycete isolated from soil.</title>
        <authorList>
            <person name="Tian Y."/>
        </authorList>
    </citation>
    <scope>NUCLEOTIDE SEQUENCE [LARGE SCALE GENOMIC DNA]</scope>
    <source>
        <strain evidence="7 8">NEAU-TCZ24</strain>
    </source>
</reference>
<evidence type="ECO:0000256" key="3">
    <source>
        <dbReference type="ARBA" id="ARBA00023295"/>
    </source>
</evidence>
<accession>A0A413RMH6</accession>
<proteinExistence type="inferred from homology"/>
<keyword evidence="2 4" id="KW-0378">Hydrolase</keyword>
<dbReference type="OrthoDB" id="9809583at2"/>
<keyword evidence="3 4" id="KW-0326">Glycosidase</keyword>
<dbReference type="PROSITE" id="PS51764">
    <property type="entry name" value="GH26"/>
    <property type="match status" value="1"/>
</dbReference>
<dbReference type="Proteomes" id="UP000283374">
    <property type="component" value="Unassembled WGS sequence"/>
</dbReference>
<dbReference type="GO" id="GO:0006080">
    <property type="term" value="P:substituted mannan metabolic process"/>
    <property type="evidence" value="ECO:0007669"/>
    <property type="project" value="InterPro"/>
</dbReference>
<evidence type="ECO:0000256" key="2">
    <source>
        <dbReference type="ARBA" id="ARBA00022801"/>
    </source>
</evidence>
<dbReference type="Gene3D" id="2.80.10.50">
    <property type="match status" value="3"/>
</dbReference>
<evidence type="ECO:0000313" key="7">
    <source>
        <dbReference type="EMBL" id="RHA42288.1"/>
    </source>
</evidence>
<dbReference type="Pfam" id="PF02156">
    <property type="entry name" value="Glyco_hydro_26"/>
    <property type="match status" value="1"/>
</dbReference>
<dbReference type="Pfam" id="PF00652">
    <property type="entry name" value="Ricin_B_lectin"/>
    <property type="match status" value="1"/>
</dbReference>
<dbReference type="PRINTS" id="PR00739">
    <property type="entry name" value="GLHYDRLASE26"/>
</dbReference>
<dbReference type="InterPro" id="IPR022790">
    <property type="entry name" value="GH26_dom"/>
</dbReference>
<dbReference type="SUPFAM" id="SSF50370">
    <property type="entry name" value="Ricin B-like lectins"/>
    <property type="match status" value="1"/>
</dbReference>
<keyword evidence="5" id="KW-0732">Signal</keyword>
<feature type="active site" description="Nucleophile" evidence="4">
    <location>
        <position position="277"/>
    </location>
</feature>
<gene>
    <name evidence="7" type="ORF">D1825_07485</name>
</gene>
<dbReference type="SMART" id="SM00458">
    <property type="entry name" value="RICIN"/>
    <property type="match status" value="1"/>
</dbReference>
<dbReference type="InterPro" id="IPR000805">
    <property type="entry name" value="Glyco_hydro_26"/>
</dbReference>
<dbReference type="PANTHER" id="PTHR40079:SF4">
    <property type="entry name" value="GH26 DOMAIN-CONTAINING PROTEIN-RELATED"/>
    <property type="match status" value="1"/>
</dbReference>
<keyword evidence="8" id="KW-1185">Reference proteome</keyword>
<dbReference type="EMBL" id="QWKP01000174">
    <property type="protein sequence ID" value="RHA42288.1"/>
    <property type="molecule type" value="Genomic_DNA"/>
</dbReference>
<dbReference type="PROSITE" id="PS50231">
    <property type="entry name" value="RICIN_B_LECTIN"/>
    <property type="match status" value="1"/>
</dbReference>
<dbReference type="InterPro" id="IPR000772">
    <property type="entry name" value="Ricin_B_lectin"/>
</dbReference>
<dbReference type="InterPro" id="IPR017853">
    <property type="entry name" value="GH"/>
</dbReference>
<dbReference type="InterPro" id="IPR035992">
    <property type="entry name" value="Ricin_B-like_lectins"/>
</dbReference>
<organism evidence="7 8">
    <name type="scientific">Cellulomonas rhizosphaerae</name>
    <dbReference type="NCBI Taxonomy" id="2293719"/>
    <lineage>
        <taxon>Bacteria</taxon>
        <taxon>Bacillati</taxon>
        <taxon>Actinomycetota</taxon>
        <taxon>Actinomycetes</taxon>
        <taxon>Micrococcales</taxon>
        <taxon>Cellulomonadaceae</taxon>
        <taxon>Cellulomonas</taxon>
    </lineage>
</organism>
<dbReference type="RefSeq" id="WP_118766814.1">
    <property type="nucleotide sequence ID" value="NZ_QWKP01000174.1"/>
</dbReference>
<feature type="domain" description="GH26" evidence="6">
    <location>
        <begin position="34"/>
        <end position="325"/>
    </location>
</feature>